<evidence type="ECO:0000256" key="1">
    <source>
        <dbReference type="SAM" id="MobiDB-lite"/>
    </source>
</evidence>
<protein>
    <recommendedName>
        <fullName evidence="5">Chitin-binding protein</fullName>
    </recommendedName>
</protein>
<feature type="region of interest" description="Disordered" evidence="1">
    <location>
        <begin position="33"/>
        <end position="69"/>
    </location>
</feature>
<accession>A0A1X0JMN4</accession>
<gene>
    <name evidence="3" type="ORF">BST47_18450</name>
</gene>
<proteinExistence type="predicted"/>
<evidence type="ECO:0000313" key="3">
    <source>
        <dbReference type="EMBL" id="ORB64041.1"/>
    </source>
</evidence>
<feature type="signal peptide" evidence="2">
    <location>
        <begin position="1"/>
        <end position="30"/>
    </location>
</feature>
<dbReference type="EMBL" id="MVIM01000009">
    <property type="protein sequence ID" value="ORB64041.1"/>
    <property type="molecule type" value="Genomic_DNA"/>
</dbReference>
<evidence type="ECO:0008006" key="5">
    <source>
        <dbReference type="Google" id="ProtNLM"/>
    </source>
</evidence>
<dbReference type="Proteomes" id="UP000192411">
    <property type="component" value="Unassembled WGS sequence"/>
</dbReference>
<reference evidence="3 4" key="1">
    <citation type="submission" date="2017-02" db="EMBL/GenBank/DDBJ databases">
        <title>The new phylogeny of genus Mycobacterium.</title>
        <authorList>
            <person name="Tortoli E."/>
            <person name="Trovato A."/>
            <person name="Cirillo D.M."/>
        </authorList>
    </citation>
    <scope>NUCLEOTIDE SEQUENCE [LARGE SCALE GENOMIC DNA]</scope>
    <source>
        <strain evidence="3 4">DSM 44338</strain>
    </source>
</reference>
<dbReference type="RefSeq" id="WP_083127111.1">
    <property type="nucleotide sequence ID" value="NZ_MVIM01000009.1"/>
</dbReference>
<dbReference type="STRING" id="75922.BST47_18450"/>
<evidence type="ECO:0000313" key="4">
    <source>
        <dbReference type="Proteomes" id="UP000192411"/>
    </source>
</evidence>
<feature type="chain" id="PRO_5012597324" description="Chitin-binding protein" evidence="2">
    <location>
        <begin position="31"/>
        <end position="112"/>
    </location>
</feature>
<keyword evidence="4" id="KW-1185">Reference proteome</keyword>
<evidence type="ECO:0000256" key="2">
    <source>
        <dbReference type="SAM" id="SignalP"/>
    </source>
</evidence>
<organism evidence="3 4">
    <name type="scientific">Mycolicibacterium tusciae</name>
    <dbReference type="NCBI Taxonomy" id="75922"/>
    <lineage>
        <taxon>Bacteria</taxon>
        <taxon>Bacillati</taxon>
        <taxon>Actinomycetota</taxon>
        <taxon>Actinomycetes</taxon>
        <taxon>Mycobacteriales</taxon>
        <taxon>Mycobacteriaceae</taxon>
        <taxon>Mycolicibacterium</taxon>
    </lineage>
</organism>
<feature type="compositionally biased region" description="Pro residues" evidence="1">
    <location>
        <begin position="53"/>
        <end position="66"/>
    </location>
</feature>
<dbReference type="AlphaFoldDB" id="A0A1X0JMN4"/>
<keyword evidence="2" id="KW-0732">Signal</keyword>
<comment type="caution">
    <text evidence="3">The sequence shown here is derived from an EMBL/GenBank/DDBJ whole genome shotgun (WGS) entry which is preliminary data.</text>
</comment>
<sequence length="112" mass="11422">MSIKKSVVSAICAGALAAGALGVGAGVANADPKWPGPPWPGPGPGVNVGGPGNPLPPGQRGLPPPGHRGFVPVWAPPAPPPPYWAPWLPVEWNSELNAWGVQWEGGFRTAPF</sequence>
<feature type="compositionally biased region" description="Pro residues" evidence="1">
    <location>
        <begin position="34"/>
        <end position="43"/>
    </location>
</feature>
<name>A0A1X0JMN4_9MYCO</name>